<comment type="caution">
    <text evidence="7">The sequence shown here is derived from an EMBL/GenBank/DDBJ whole genome shotgun (WGS) entry which is preliminary data.</text>
</comment>
<organism evidence="7 8">
    <name type="scientific">Corynebacterium sanguinis</name>
    <dbReference type="NCBI Taxonomy" id="2594913"/>
    <lineage>
        <taxon>Bacteria</taxon>
        <taxon>Bacillati</taxon>
        <taxon>Actinomycetota</taxon>
        <taxon>Actinomycetes</taxon>
        <taxon>Mycobacteriales</taxon>
        <taxon>Corynebacteriaceae</taxon>
        <taxon>Corynebacterium</taxon>
    </lineage>
</organism>
<keyword evidence="4 5" id="KW-0472">Membrane</keyword>
<evidence type="ECO:0000256" key="4">
    <source>
        <dbReference type="ARBA" id="ARBA00023136"/>
    </source>
</evidence>
<protein>
    <submittedName>
        <fullName evidence="7">YhgE/Pip domain-containing protein</fullName>
    </submittedName>
</protein>
<feature type="transmembrane region" description="Helical" evidence="5">
    <location>
        <begin position="266"/>
        <end position="288"/>
    </location>
</feature>
<evidence type="ECO:0000256" key="2">
    <source>
        <dbReference type="ARBA" id="ARBA00022692"/>
    </source>
</evidence>
<dbReference type="RefSeq" id="WP_374058496.1">
    <property type="nucleotide sequence ID" value="NZ_JACEOR010000589.1"/>
</dbReference>
<evidence type="ECO:0000313" key="8">
    <source>
        <dbReference type="Proteomes" id="UP000580709"/>
    </source>
</evidence>
<proteinExistence type="predicted"/>
<keyword evidence="3 5" id="KW-1133">Transmembrane helix</keyword>
<dbReference type="AlphaFoldDB" id="A0A838WWS7"/>
<dbReference type="InterPro" id="IPR023908">
    <property type="entry name" value="xxxLxxG_rpt"/>
</dbReference>
<evidence type="ECO:0000256" key="5">
    <source>
        <dbReference type="SAM" id="Phobius"/>
    </source>
</evidence>
<dbReference type="Proteomes" id="UP000580709">
    <property type="component" value="Unassembled WGS sequence"/>
</dbReference>
<dbReference type="Pfam" id="PF12698">
    <property type="entry name" value="ABC2_membrane_3"/>
    <property type="match status" value="1"/>
</dbReference>
<comment type="subcellular location">
    <subcellularLocation>
        <location evidence="1">Membrane</location>
        <topology evidence="1">Multi-pass membrane protein</topology>
    </subcellularLocation>
</comment>
<accession>A0A838WWS7</accession>
<sequence length="323" mass="34765">DGTDRLLEGTGRLKDGTTQLADGTVRLKDGTTQLTDGGTQLADGVQQLKDGSGELKSKLDEGAAQAPVVSYVDRSAQQMAVPIIFEEANMHPTQELVDPANPTVKSIESGFSIIIMLVFGYLVMAILSALLPHVVGRRSESRTGAGPVLRALAMIFGINLLVMGIFTALSVVLGWRPDNWLSMGAVILLIAASGAAMFQLFRILFGRLVGGLFSIGVFALGLFVFGGVWPLPTIPGPLQFMHNLHPMSYARYAFIRATDGLYDGRYWASLLVLLAVTVLAAIASIIIYNVRRQGVAQALEEDEVVVTTTDRRVGEEPLDPIIR</sequence>
<feature type="transmembrane region" description="Helical" evidence="5">
    <location>
        <begin position="152"/>
        <end position="175"/>
    </location>
</feature>
<evidence type="ECO:0000313" key="7">
    <source>
        <dbReference type="EMBL" id="MBA4506194.1"/>
    </source>
</evidence>
<keyword evidence="2 5" id="KW-0812">Transmembrane</keyword>
<feature type="transmembrane region" description="Helical" evidence="5">
    <location>
        <begin position="181"/>
        <end position="201"/>
    </location>
</feature>
<evidence type="ECO:0000259" key="6">
    <source>
        <dbReference type="Pfam" id="PF12698"/>
    </source>
</evidence>
<evidence type="ECO:0000256" key="3">
    <source>
        <dbReference type="ARBA" id="ARBA00022989"/>
    </source>
</evidence>
<feature type="domain" description="ABC-2 type transporter transmembrane" evidence="6">
    <location>
        <begin position="42"/>
        <end position="285"/>
    </location>
</feature>
<reference evidence="7 8" key="1">
    <citation type="submission" date="2020-07" db="EMBL/GenBank/DDBJ databases">
        <authorList>
            <person name="Khare M."/>
        </authorList>
    </citation>
    <scope>NUCLEOTIDE SEQUENCE [LARGE SCALE GENOMIC DNA]</scope>
    <source>
        <strain evidence="7 8">P8776</strain>
    </source>
</reference>
<name>A0A838WWS7_9CORY</name>
<feature type="non-terminal residue" evidence="7">
    <location>
        <position position="1"/>
    </location>
</feature>
<feature type="transmembrane region" description="Helical" evidence="5">
    <location>
        <begin position="208"/>
        <end position="231"/>
    </location>
</feature>
<dbReference type="EMBL" id="JACEOR010000589">
    <property type="protein sequence ID" value="MBA4506194.1"/>
    <property type="molecule type" value="Genomic_DNA"/>
</dbReference>
<gene>
    <name evidence="7" type="ORF">H0H28_12910</name>
</gene>
<dbReference type="InterPro" id="IPR013525">
    <property type="entry name" value="ABC2_TM"/>
</dbReference>
<evidence type="ECO:0000256" key="1">
    <source>
        <dbReference type="ARBA" id="ARBA00004141"/>
    </source>
</evidence>
<dbReference type="NCBIfam" id="TIGR03057">
    <property type="entry name" value="xxxLxxG_by_4"/>
    <property type="match status" value="3"/>
</dbReference>
<feature type="transmembrane region" description="Helical" evidence="5">
    <location>
        <begin position="111"/>
        <end position="131"/>
    </location>
</feature>
<keyword evidence="8" id="KW-1185">Reference proteome</keyword>